<protein>
    <submittedName>
        <fullName evidence="1">Uncharacterized protein</fullName>
    </submittedName>
</protein>
<keyword evidence="2" id="KW-1185">Reference proteome</keyword>
<reference evidence="1" key="1">
    <citation type="submission" date="2022-12" db="EMBL/GenBank/DDBJ databases">
        <authorList>
            <person name="Petersen C."/>
        </authorList>
    </citation>
    <scope>NUCLEOTIDE SEQUENCE</scope>
    <source>
        <strain evidence="1">IBT 30728</strain>
    </source>
</reference>
<gene>
    <name evidence="1" type="ORF">N7539_007520</name>
</gene>
<dbReference type="RefSeq" id="XP_056787920.1">
    <property type="nucleotide sequence ID" value="XM_056937121.1"/>
</dbReference>
<accession>A0A9W9WW63</accession>
<evidence type="ECO:0000313" key="1">
    <source>
        <dbReference type="EMBL" id="KAJ5477376.1"/>
    </source>
</evidence>
<name>A0A9W9WW63_9EURO</name>
<reference evidence="1" key="2">
    <citation type="journal article" date="2023" name="IMA Fungus">
        <title>Comparative genomic study of the Penicillium genus elucidates a diverse pangenome and 15 lateral gene transfer events.</title>
        <authorList>
            <person name="Petersen C."/>
            <person name="Sorensen T."/>
            <person name="Nielsen M.R."/>
            <person name="Sondergaard T.E."/>
            <person name="Sorensen J.L."/>
            <person name="Fitzpatrick D.A."/>
            <person name="Frisvad J.C."/>
            <person name="Nielsen K.L."/>
        </authorList>
    </citation>
    <scope>NUCLEOTIDE SEQUENCE</scope>
    <source>
        <strain evidence="1">IBT 30728</strain>
    </source>
</reference>
<sequence>MEIKRKSDWGMDEMSGEAKIEGFAEILGVGVCSPIRKDLSEVESLFRSGKWTLTRKQADAGKRPVVCRVVCRRLAPLEAELHT</sequence>
<dbReference type="AlphaFoldDB" id="A0A9W9WW63"/>
<dbReference type="GeneID" id="81627370"/>
<dbReference type="Proteomes" id="UP001148312">
    <property type="component" value="Unassembled WGS sequence"/>
</dbReference>
<proteinExistence type="predicted"/>
<dbReference type="EMBL" id="JAPWDQ010000010">
    <property type="protein sequence ID" value="KAJ5477376.1"/>
    <property type="molecule type" value="Genomic_DNA"/>
</dbReference>
<evidence type="ECO:0000313" key="2">
    <source>
        <dbReference type="Proteomes" id="UP001148312"/>
    </source>
</evidence>
<comment type="caution">
    <text evidence="1">The sequence shown here is derived from an EMBL/GenBank/DDBJ whole genome shotgun (WGS) entry which is preliminary data.</text>
</comment>
<organism evidence="1 2">
    <name type="scientific">Penicillium diatomitis</name>
    <dbReference type="NCBI Taxonomy" id="2819901"/>
    <lineage>
        <taxon>Eukaryota</taxon>
        <taxon>Fungi</taxon>
        <taxon>Dikarya</taxon>
        <taxon>Ascomycota</taxon>
        <taxon>Pezizomycotina</taxon>
        <taxon>Eurotiomycetes</taxon>
        <taxon>Eurotiomycetidae</taxon>
        <taxon>Eurotiales</taxon>
        <taxon>Aspergillaceae</taxon>
        <taxon>Penicillium</taxon>
    </lineage>
</organism>